<dbReference type="Proteomes" id="UP000814243">
    <property type="component" value="Unassembled WGS sequence"/>
</dbReference>
<name>A0A922M7B2_SPOEX</name>
<organism evidence="1 2">
    <name type="scientific">Spodoptera exigua</name>
    <name type="common">Beet armyworm</name>
    <name type="synonym">Noctua fulgens</name>
    <dbReference type="NCBI Taxonomy" id="7107"/>
    <lineage>
        <taxon>Eukaryota</taxon>
        <taxon>Metazoa</taxon>
        <taxon>Ecdysozoa</taxon>
        <taxon>Arthropoda</taxon>
        <taxon>Hexapoda</taxon>
        <taxon>Insecta</taxon>
        <taxon>Pterygota</taxon>
        <taxon>Neoptera</taxon>
        <taxon>Endopterygota</taxon>
        <taxon>Lepidoptera</taxon>
        <taxon>Glossata</taxon>
        <taxon>Ditrysia</taxon>
        <taxon>Noctuoidea</taxon>
        <taxon>Noctuidae</taxon>
        <taxon>Amphipyrinae</taxon>
        <taxon>Spodoptera</taxon>
    </lineage>
</organism>
<dbReference type="PANTHER" id="PTHR22955:SF77">
    <property type="entry name" value="ASPARTIC PUTATIVE DOMAIN-CONTAINING PROTEIN-RELATED"/>
    <property type="match status" value="1"/>
</dbReference>
<protein>
    <submittedName>
        <fullName evidence="1">Uncharacterized protein</fullName>
    </submittedName>
</protein>
<evidence type="ECO:0000313" key="2">
    <source>
        <dbReference type="Proteomes" id="UP000814243"/>
    </source>
</evidence>
<dbReference type="PANTHER" id="PTHR22955">
    <property type="entry name" value="RETROTRANSPOSON"/>
    <property type="match status" value="1"/>
</dbReference>
<accession>A0A922M7B2</accession>
<comment type="caution">
    <text evidence="1">The sequence shown here is derived from an EMBL/GenBank/DDBJ whole genome shotgun (WGS) entry which is preliminary data.</text>
</comment>
<reference evidence="1" key="1">
    <citation type="journal article" date="2021" name="G3 (Bethesda)">
        <title>Genome and transcriptome analysis of the beet armyworm Spodoptera exigua reveals targets for pest control. .</title>
        <authorList>
            <person name="Simon S."/>
            <person name="Breeschoten T."/>
            <person name="Jansen H.J."/>
            <person name="Dirks R.P."/>
            <person name="Schranz M.E."/>
            <person name="Ros V.I.D."/>
        </authorList>
    </citation>
    <scope>NUCLEOTIDE SEQUENCE</scope>
    <source>
        <strain evidence="1">TB_SE_WUR_2020</strain>
    </source>
</reference>
<evidence type="ECO:0000313" key="1">
    <source>
        <dbReference type="EMBL" id="KAH9631328.1"/>
    </source>
</evidence>
<dbReference type="AlphaFoldDB" id="A0A922M7B2"/>
<dbReference type="EMBL" id="JACEFF010000764">
    <property type="protein sequence ID" value="KAH9631328.1"/>
    <property type="molecule type" value="Genomic_DNA"/>
</dbReference>
<sequence>MRCIRQLAFECDDKVIARVITEDIFVDDLITGDDDHHQLLSICQKTSEVLQSGCFLLRAKLYKKIVESLRLEFSKVYFWTDSTIVMGWLKMSPHLLKKFVQNRVSEVNELTGDSVWLHVGSKDNPADMLSRGYSLDLLKDCELWWNGPPYLRNLVDFDNRSDITDVQNLPELKGKQTCLLTTEYEDLIDFERYGSFSKLKRVHIYFDL</sequence>
<gene>
    <name evidence="1" type="ORF">HF086_007663</name>
</gene>
<proteinExistence type="predicted"/>